<sequence length="1857" mass="210388">MLAVLKFYRSKEETAGRRKIMEVSASMRAGPRATHLETLMKSFSLVPPASVPAIIECVLASSVVSVANLFSFLLQSFTDFGEAHQSNYILCHTSALCHIIKKDRAQSDVMNQFISTFFIPLLKVIDPSNSELLNETEELVYLLVFETGSWELMGKTLVPFCLSSVGFSIGTISKDDMDADKQSTESSSEPLGPLPGKTALQVLTSLLDFSLKSWRGIATSEHKILKFSSSLDVFIVNLTGQLSNLALWLLKLSAEDRLHAIHLILPIVLRSLNVLSAFKVLEHEPQCSISRARFLEKMWNCCSSLFQLGHLERRDAYRILSSYFSSFYESDGHEKFAEINIDEEFDLRGNEMLWKQVQIGLVDRDSSVRKMALYILKSLMNYNSSSLLSRNDQCFSNSLQPAADAKKVAIMSQDRNTSHNDLTKRKKWAEKEAKSMGIREVCHLDGICLNGVERWKVFVLLYETLEEYGTHLVEAAWTHQVSLLFQSCPLNNDKISTTLSVYYAQMETLDGLLSWLVVLWERGFFHENPQVRCLIMESFLNIDWDSYANLAQKVPRSFILGPLVRGLNDVVHHKDFGLKGIYMSRAIKGASKYFNRFSCGLSVSECLTLAWSLASAARHESFGRAGLMTLAFCISSTSCHSNANERNEKKSSSASCVVEQVDSTSNNAVHCSAVELLDAFKILITRSKQHYNPNYRLQVCEQILKAASLLINIHDLSLEVFLHFLSAFPREFIDVTGPLRCILRAWIDKISYEDRNIGLIDSRTYLLKNLLYFPSCFIQHRLTYDDSVSFDDDDIEVWLVEAQRWAWLLFLVIRDEQDLVPMFEFFKCHCDNLCKVDSTKWIRIKLLILLLRLNEESQVVWKKLLFHGKPMAGTELFMGNLDESSAMAAVKVSKKVTGHFLLLMDEVVSYARLVLPIFWSSSVVKDIPLPSSVRGKLGGPAQRRLAIPTTTAVLQSILAVRTFASIASVCPRIKRDIWDCSLTFSWEFVWKVVKFRPCKSESGSELCLAAYEALAYVLKTLSANFGSSDFSLLMDYYKSECPNVDGKPLLDHLVLYFLNGINDLLANGLLTRSRRAVLMDWKWNCLDSLLAIPYSVLEKGILLEDAWPFFSDSVLQCILADICESLETGGENSVLSMLRSVRLVLCLLYSRKVGPIVSSFHGVNSQMMLQLVRSSWILHLSCNKRRVAPIAALLSAVLHESVFRDLTMHEMDGEKKGPLKWFIENLLDEGTKSPRTMRLSALHLTGLWLRHPRTLKYYIKELKLLSLYGSVAFDEDFEAELSENHEAKIEFSLLAQSPDPELTEVFINTETYARVSVAVLFNKLSHFINGGEKVEKEDSAAALHCGKIFLLELLDSVVNDSDLSKELYKKFSGVHRRKVRAWQMICILSPFVEEDIVGKVTSNLHICLYRNNLPVVRQYLETFAIQIYLKFPILAEEQLVPIFYDHKMRQQALSSYVLIAANVILHSRELPVQMKHLDNLLPPVIPFLTSHHHSLRCFTQLLVYHVLCKLWPAFRACKSGVKPLEERCFEDLKLYLAGNVDCVRLRASMEGFLENFDPVASATPAGVFNFRNEGSEFECVAVSLMDLVMTFLNDVRDELRYSFAVDERTITNESLTANGTSDGIFSLNEASLKQTLDDPNLDFQKKITLHGHEKQQAYDDHRFLASSSMSTILSELEMEDQLLSSAIQARKEVMEKVRERQQQIILVASLLDRIPNLAGLARTCEVFRAACLAVADTSIMQDKQFQLISVTAEKWIPIIEVPVCSIKVFLEKKRREGFSILGLEQTANSTALDQFAFPNKTVLVLGREKEGIPVDIIHVLDACVEIPQLGIIRSLNVHVSGAIALWEYTRQQRSRQQ</sequence>
<evidence type="ECO:0000256" key="9">
    <source>
        <dbReference type="ARBA" id="ARBA00093636"/>
    </source>
</evidence>
<keyword evidence="13" id="KW-1185">Reference proteome</keyword>
<gene>
    <name evidence="12" type="ORF">M5K25_027192</name>
</gene>
<dbReference type="PANTHER" id="PTHR12029:SF11">
    <property type="entry name" value="METHYLTRANSFERASE TARBP1-RELATED"/>
    <property type="match status" value="1"/>
</dbReference>
<keyword evidence="1" id="KW-0489">Methyltransferase</keyword>
<proteinExistence type="predicted"/>
<dbReference type="Gene3D" id="3.40.1280.10">
    <property type="match status" value="1"/>
</dbReference>
<dbReference type="EMBL" id="JANQDX010000019">
    <property type="protein sequence ID" value="KAL0905021.1"/>
    <property type="molecule type" value="Genomic_DNA"/>
</dbReference>
<dbReference type="CDD" id="cd18091">
    <property type="entry name" value="SpoU-like_TRM3-like"/>
    <property type="match status" value="1"/>
</dbReference>
<keyword evidence="2" id="KW-0808">Transferase</keyword>
<evidence type="ECO:0000256" key="6">
    <source>
        <dbReference type="ARBA" id="ARBA00093266"/>
    </source>
</evidence>
<protein>
    <recommendedName>
        <fullName evidence="9">tRNA (guanosine(18)-2'-O)-methyltransferase TARBP1</fullName>
        <ecNumber evidence="8">2.1.1.34</ecNumber>
    </recommendedName>
    <alternativeName>
        <fullName evidence="10">TAR RNA-binding protein 1</fullName>
    </alternativeName>
</protein>
<dbReference type="Proteomes" id="UP001552299">
    <property type="component" value="Unassembled WGS sequence"/>
</dbReference>
<dbReference type="PANTHER" id="PTHR12029">
    <property type="entry name" value="RNA METHYLTRANSFERASE"/>
    <property type="match status" value="1"/>
</dbReference>
<dbReference type="GO" id="GO:0032259">
    <property type="term" value="P:methylation"/>
    <property type="evidence" value="ECO:0007669"/>
    <property type="project" value="UniProtKB-KW"/>
</dbReference>
<comment type="caution">
    <text evidence="12">The sequence shown here is derived from an EMBL/GenBank/DDBJ whole genome shotgun (WGS) entry which is preliminary data.</text>
</comment>
<dbReference type="InterPro" id="IPR029028">
    <property type="entry name" value="Alpha/beta_knot_MTases"/>
</dbReference>
<evidence type="ECO:0000313" key="13">
    <source>
        <dbReference type="Proteomes" id="UP001552299"/>
    </source>
</evidence>
<evidence type="ECO:0000256" key="7">
    <source>
        <dbReference type="ARBA" id="ARBA00093361"/>
    </source>
</evidence>
<evidence type="ECO:0000256" key="3">
    <source>
        <dbReference type="ARBA" id="ARBA00022691"/>
    </source>
</evidence>
<accession>A0ABD0TZ49</accession>
<dbReference type="GO" id="GO:0003723">
    <property type="term" value="F:RNA binding"/>
    <property type="evidence" value="ECO:0007669"/>
    <property type="project" value="UniProtKB-KW"/>
</dbReference>
<evidence type="ECO:0000313" key="12">
    <source>
        <dbReference type="EMBL" id="KAL0905021.1"/>
    </source>
</evidence>
<dbReference type="GO" id="GO:0141100">
    <property type="term" value="F:tRNA (guanine(18)-2'-O)-methyltransferase activity"/>
    <property type="evidence" value="ECO:0007669"/>
    <property type="project" value="UniProtKB-EC"/>
</dbReference>
<evidence type="ECO:0000256" key="8">
    <source>
        <dbReference type="ARBA" id="ARBA00093594"/>
    </source>
</evidence>
<keyword evidence="5" id="KW-0007">Acetylation</keyword>
<dbReference type="InterPro" id="IPR029026">
    <property type="entry name" value="tRNA_m1G_MTases_N"/>
</dbReference>
<evidence type="ECO:0000256" key="1">
    <source>
        <dbReference type="ARBA" id="ARBA00022603"/>
    </source>
</evidence>
<feature type="domain" description="tRNA/rRNA methyltransferase SpoU type" evidence="11">
    <location>
        <begin position="1704"/>
        <end position="1846"/>
    </location>
</feature>
<evidence type="ECO:0000256" key="2">
    <source>
        <dbReference type="ARBA" id="ARBA00022679"/>
    </source>
</evidence>
<name>A0ABD0TZ49_DENTH</name>
<dbReference type="Pfam" id="PF00588">
    <property type="entry name" value="SpoU_methylase"/>
    <property type="match status" value="1"/>
</dbReference>
<keyword evidence="4" id="KW-0694">RNA-binding</keyword>
<keyword evidence="3" id="KW-0949">S-adenosyl-L-methionine</keyword>
<dbReference type="InterPro" id="IPR045330">
    <property type="entry name" value="TRM3/TARBP1"/>
</dbReference>
<comment type="function">
    <text evidence="7">S-adenosyl-L-methionine-dependent 2'-O-ribose methyltransferase that catalyzes the formation of 2'-O-methylguanosine at position 18 (Gm18) in a subset of tRNA. Selectively mediates Gm18 methylation of tRNAGln-TTG/CTG and tRNASer-TGA/GCT. Gm18 modification can enhance the stability of modified tRNAs.</text>
</comment>
<evidence type="ECO:0000259" key="11">
    <source>
        <dbReference type="Pfam" id="PF00588"/>
    </source>
</evidence>
<dbReference type="SUPFAM" id="SSF75217">
    <property type="entry name" value="alpha/beta knot"/>
    <property type="match status" value="1"/>
</dbReference>
<evidence type="ECO:0000256" key="5">
    <source>
        <dbReference type="ARBA" id="ARBA00022990"/>
    </source>
</evidence>
<reference evidence="12 13" key="1">
    <citation type="journal article" date="2024" name="Plant Biotechnol. J.">
        <title>Dendrobium thyrsiflorum genome and its molecular insights into genes involved in important horticultural traits.</title>
        <authorList>
            <person name="Chen B."/>
            <person name="Wang J.Y."/>
            <person name="Zheng P.J."/>
            <person name="Li K.L."/>
            <person name="Liang Y.M."/>
            <person name="Chen X.F."/>
            <person name="Zhang C."/>
            <person name="Zhao X."/>
            <person name="He X."/>
            <person name="Zhang G.Q."/>
            <person name="Liu Z.J."/>
            <person name="Xu Q."/>
        </authorList>
    </citation>
    <scope>NUCLEOTIDE SEQUENCE [LARGE SCALE GENOMIC DNA]</scope>
    <source>
        <strain evidence="12">GZMU011</strain>
    </source>
</reference>
<organism evidence="12 13">
    <name type="scientific">Dendrobium thyrsiflorum</name>
    <name type="common">Pinecone-like raceme dendrobium</name>
    <name type="synonym">Orchid</name>
    <dbReference type="NCBI Taxonomy" id="117978"/>
    <lineage>
        <taxon>Eukaryota</taxon>
        <taxon>Viridiplantae</taxon>
        <taxon>Streptophyta</taxon>
        <taxon>Embryophyta</taxon>
        <taxon>Tracheophyta</taxon>
        <taxon>Spermatophyta</taxon>
        <taxon>Magnoliopsida</taxon>
        <taxon>Liliopsida</taxon>
        <taxon>Asparagales</taxon>
        <taxon>Orchidaceae</taxon>
        <taxon>Epidendroideae</taxon>
        <taxon>Malaxideae</taxon>
        <taxon>Dendrobiinae</taxon>
        <taxon>Dendrobium</taxon>
    </lineage>
</organism>
<evidence type="ECO:0000256" key="4">
    <source>
        <dbReference type="ARBA" id="ARBA00022884"/>
    </source>
</evidence>
<comment type="catalytic activity">
    <reaction evidence="6">
        <text>guanosine(18) in tRNA + S-adenosyl-L-methionine = 2'-O-methylguanosine(18) in tRNA + S-adenosyl-L-homocysteine + H(+)</text>
        <dbReference type="Rhea" id="RHEA:20077"/>
        <dbReference type="Rhea" id="RHEA-COMP:10190"/>
        <dbReference type="Rhea" id="RHEA-COMP:10192"/>
        <dbReference type="ChEBI" id="CHEBI:15378"/>
        <dbReference type="ChEBI" id="CHEBI:57856"/>
        <dbReference type="ChEBI" id="CHEBI:59789"/>
        <dbReference type="ChEBI" id="CHEBI:74269"/>
        <dbReference type="ChEBI" id="CHEBI:74445"/>
        <dbReference type="EC" id="2.1.1.34"/>
    </reaction>
    <physiologicalReaction direction="left-to-right" evidence="6">
        <dbReference type="Rhea" id="RHEA:20078"/>
    </physiologicalReaction>
</comment>
<evidence type="ECO:0000256" key="10">
    <source>
        <dbReference type="ARBA" id="ARBA00093656"/>
    </source>
</evidence>
<dbReference type="InterPro" id="IPR044748">
    <property type="entry name" value="Trm3/TARBP1_C"/>
</dbReference>
<dbReference type="InterPro" id="IPR001537">
    <property type="entry name" value="SpoU_MeTrfase"/>
</dbReference>
<dbReference type="FunFam" id="3.40.1280.10:FF:000010">
    <property type="entry name" value="probable methyltransferase TARBP1"/>
    <property type="match status" value="1"/>
</dbReference>
<dbReference type="EC" id="2.1.1.34" evidence="8"/>